<organism evidence="2 3">
    <name type="scientific">Steinernema hermaphroditum</name>
    <dbReference type="NCBI Taxonomy" id="289476"/>
    <lineage>
        <taxon>Eukaryota</taxon>
        <taxon>Metazoa</taxon>
        <taxon>Ecdysozoa</taxon>
        <taxon>Nematoda</taxon>
        <taxon>Chromadorea</taxon>
        <taxon>Rhabditida</taxon>
        <taxon>Tylenchina</taxon>
        <taxon>Panagrolaimomorpha</taxon>
        <taxon>Strongyloidoidea</taxon>
        <taxon>Steinernematidae</taxon>
        <taxon>Steinernema</taxon>
    </lineage>
</organism>
<comment type="caution">
    <text evidence="2">The sequence shown here is derived from an EMBL/GenBank/DDBJ whole genome shotgun (WGS) entry which is preliminary data.</text>
</comment>
<dbReference type="Proteomes" id="UP001175271">
    <property type="component" value="Unassembled WGS sequence"/>
</dbReference>
<name>A0AA39IJL3_9BILA</name>
<evidence type="ECO:0000256" key="1">
    <source>
        <dbReference type="SAM" id="Phobius"/>
    </source>
</evidence>
<proteinExistence type="predicted"/>
<keyword evidence="1" id="KW-0472">Membrane</keyword>
<evidence type="ECO:0000313" key="2">
    <source>
        <dbReference type="EMBL" id="KAK0424392.1"/>
    </source>
</evidence>
<evidence type="ECO:0000313" key="3">
    <source>
        <dbReference type="Proteomes" id="UP001175271"/>
    </source>
</evidence>
<dbReference type="AlphaFoldDB" id="A0AA39IJL3"/>
<dbReference type="EMBL" id="JAUCMV010000001">
    <property type="protein sequence ID" value="KAK0424392.1"/>
    <property type="molecule type" value="Genomic_DNA"/>
</dbReference>
<keyword evidence="1" id="KW-0812">Transmembrane</keyword>
<protein>
    <submittedName>
        <fullName evidence="2">Uncharacterized protein</fullName>
    </submittedName>
</protein>
<feature type="transmembrane region" description="Helical" evidence="1">
    <location>
        <begin position="21"/>
        <end position="45"/>
    </location>
</feature>
<accession>A0AA39IJL3</accession>
<keyword evidence="3" id="KW-1185">Reference proteome</keyword>
<keyword evidence="1" id="KW-1133">Transmembrane helix</keyword>
<reference evidence="2" key="1">
    <citation type="submission" date="2023-06" db="EMBL/GenBank/DDBJ databases">
        <title>Genomic analysis of the entomopathogenic nematode Steinernema hermaphroditum.</title>
        <authorList>
            <person name="Schwarz E.M."/>
            <person name="Heppert J.K."/>
            <person name="Baniya A."/>
            <person name="Schwartz H.T."/>
            <person name="Tan C.-H."/>
            <person name="Antoshechkin I."/>
            <person name="Sternberg P.W."/>
            <person name="Goodrich-Blair H."/>
            <person name="Dillman A.R."/>
        </authorList>
    </citation>
    <scope>NUCLEOTIDE SEQUENCE</scope>
    <source>
        <strain evidence="2">PS9179</strain>
        <tissue evidence="2">Whole animal</tissue>
    </source>
</reference>
<gene>
    <name evidence="2" type="ORF">QR680_008652</name>
</gene>
<sequence length="101" mass="11167">MPPPTTSAAPPDDEFSMDDKAWLRAIVVVVSIAVVVGIFAFIRCFGAKNRSRVRRYDLLSAKQLAPQLVLNSDDDSEDDLFVQDDRRQLVPPEPEAPSANP</sequence>